<reference evidence="8" key="1">
    <citation type="journal article" date="2005" name="Nature">
        <title>Sequencing of Aspergillus nidulans and comparative analysis with A. fumigatus and A. oryzae.</title>
        <authorList>
            <person name="Galagan J.E."/>
            <person name="Calvo S.E."/>
            <person name="Cuomo C."/>
            <person name="Ma L.J."/>
            <person name="Wortman J.R."/>
            <person name="Batzoglou S."/>
            <person name="Lee S.I."/>
            <person name="Basturkmen M."/>
            <person name="Spevak C.C."/>
            <person name="Clutterbuck J."/>
            <person name="Kapitonov V."/>
            <person name="Jurka J."/>
            <person name="Scazzocchio C."/>
            <person name="Farman M."/>
            <person name="Butler J."/>
            <person name="Purcell S."/>
            <person name="Harris S."/>
            <person name="Braus G.H."/>
            <person name="Draht O."/>
            <person name="Busch S."/>
            <person name="D'Enfert C."/>
            <person name="Bouchier C."/>
            <person name="Goldman G.H."/>
            <person name="Bell-Pedersen D."/>
            <person name="Griffiths-Jones S."/>
            <person name="Doonan J.H."/>
            <person name="Yu J."/>
            <person name="Vienken K."/>
            <person name="Pain A."/>
            <person name="Freitag M."/>
            <person name="Selker E.U."/>
            <person name="Archer D.B."/>
            <person name="Penalva M.A."/>
            <person name="Oakley B.R."/>
            <person name="Momany M."/>
            <person name="Tanaka T."/>
            <person name="Kumagai T."/>
            <person name="Asai K."/>
            <person name="Machida M."/>
            <person name="Nierman W.C."/>
            <person name="Denning D.W."/>
            <person name="Caddick M."/>
            <person name="Hynes M."/>
            <person name="Paoletti M."/>
            <person name="Fischer R."/>
            <person name="Miller B."/>
            <person name="Dyer P."/>
            <person name="Sachs M.S."/>
            <person name="Osmani S.A."/>
            <person name="Birren B.W."/>
        </authorList>
    </citation>
    <scope>NUCLEOTIDE SEQUENCE [LARGE SCALE GENOMIC DNA]</scope>
    <source>
        <strain evidence="8">FGSC A4 / ATCC 38163 / CBS 112.46 / NRRL 194 / M139</strain>
    </source>
</reference>
<feature type="region of interest" description="Disordered" evidence="6">
    <location>
        <begin position="1"/>
        <end position="23"/>
    </location>
</feature>
<feature type="compositionally biased region" description="Polar residues" evidence="6">
    <location>
        <begin position="1"/>
        <end position="12"/>
    </location>
</feature>
<feature type="binding site" evidence="5">
    <location>
        <position position="228"/>
    </location>
    <ligand>
        <name>Fe cation</name>
        <dbReference type="ChEBI" id="CHEBI:24875"/>
        <note>catalytic</note>
    </ligand>
</feature>
<feature type="binding site" evidence="5">
    <location>
        <position position="561"/>
    </location>
    <ligand>
        <name>Fe cation</name>
        <dbReference type="ChEBI" id="CHEBI:24875"/>
        <note>catalytic</note>
    </ligand>
</feature>
<gene>
    <name evidence="7" type="ORF">ANIA_01704</name>
</gene>
<evidence type="ECO:0000313" key="7">
    <source>
        <dbReference type="EMBL" id="CBF85402.1"/>
    </source>
</evidence>
<accession>Q5BCM6</accession>
<dbReference type="PANTHER" id="PTHR10543:SF24">
    <property type="entry name" value="CAROTENOID ISOMEROOXYGENASE"/>
    <property type="match status" value="1"/>
</dbReference>
<dbReference type="GO" id="GO:0046872">
    <property type="term" value="F:metal ion binding"/>
    <property type="evidence" value="ECO:0007669"/>
    <property type="project" value="UniProtKB-KW"/>
</dbReference>
<protein>
    <submittedName>
        <fullName evidence="7">Dioxygenase, putative (AFU_orthologue AFUA_2G14410)</fullName>
    </submittedName>
</protein>
<dbReference type="GO" id="GO:0016121">
    <property type="term" value="P:carotene catabolic process"/>
    <property type="evidence" value="ECO:0000318"/>
    <property type="project" value="GO_Central"/>
</dbReference>
<accession>C8VNV4</accession>
<evidence type="ECO:0000256" key="3">
    <source>
        <dbReference type="ARBA" id="ARBA00023002"/>
    </source>
</evidence>
<evidence type="ECO:0000256" key="5">
    <source>
        <dbReference type="PIRSR" id="PIRSR604294-1"/>
    </source>
</evidence>
<dbReference type="OrthoDB" id="407010at2759"/>
<sequence>MPNTQATDTSVHFNDWPNEQGFDANHEQKTPIELSVTGSIPHYAAGTLYRTGPGRYKVDTKHGNTFQVSHWFDGFSQTHRFQLVPPESPDSSMRVLYNSRFSTDDMIEYAHETGSLGDRFSFGGFSSDPCEAIYSKVQSTYEPRHDSPSFINTGVTLSINMPGLDSPSSSSISSANEKLNTSSGVKTLTAKTDNSTYKQLHPSTLEPLALATQGILHPELTGPLSASHAKSDPETGDVYNYNLSFSSGTPTYRVFRVSAETGETSILAAFTAAPAYLHSFFLTGDYVVICVWNAHLSPEGFMKKPGSYIGAIKEFDNQIPAKWYVVDRRHGGLVAVYESQAFFCFHTINAWQETSNPSDSSTSQLDIVAECIMYENPDILHKLYYEYLVSSSSAGRLEPSAVNNGGKMQTRIARFRLPAIPVSSRREGEEPEPLAPLKAILVSTACHALSPELATLNPFYITHPHRYTYAVTDRGLSTFVDGIVKFDSLTGETKLWSEHAQSPGEAIFVADPDGKEEDDGVLLSVVLDGRSGRSYLLVLDAGNMKEIGRASVNAAVGFGFHGVHVAGNGVGGVDF</sequence>
<evidence type="ECO:0000256" key="2">
    <source>
        <dbReference type="ARBA" id="ARBA00022723"/>
    </source>
</evidence>
<comment type="similarity">
    <text evidence="1">Belongs to the carotenoid oxygenase family.</text>
</comment>
<organism evidence="7 8">
    <name type="scientific">Emericella nidulans (strain FGSC A4 / ATCC 38163 / CBS 112.46 / NRRL 194 / M139)</name>
    <name type="common">Aspergillus nidulans</name>
    <dbReference type="NCBI Taxonomy" id="227321"/>
    <lineage>
        <taxon>Eukaryota</taxon>
        <taxon>Fungi</taxon>
        <taxon>Dikarya</taxon>
        <taxon>Ascomycota</taxon>
        <taxon>Pezizomycotina</taxon>
        <taxon>Eurotiomycetes</taxon>
        <taxon>Eurotiomycetidae</taxon>
        <taxon>Eurotiales</taxon>
        <taxon>Aspergillaceae</taxon>
        <taxon>Aspergillus</taxon>
        <taxon>Aspergillus subgen. Nidulantes</taxon>
    </lineage>
</organism>
<dbReference type="RefSeq" id="XP_659308.1">
    <property type="nucleotide sequence ID" value="XM_654216.1"/>
</dbReference>
<evidence type="ECO:0000313" key="8">
    <source>
        <dbReference type="Proteomes" id="UP000000560"/>
    </source>
</evidence>
<feature type="binding site" evidence="5">
    <location>
        <position position="346"/>
    </location>
    <ligand>
        <name>Fe cation</name>
        <dbReference type="ChEBI" id="CHEBI:24875"/>
        <note>catalytic</note>
    </ligand>
</feature>
<dbReference type="InParanoid" id="Q5BCM6"/>
<keyword evidence="2 5" id="KW-0479">Metal-binding</keyword>
<dbReference type="HOGENOM" id="CLU_016472_5_0_1"/>
<dbReference type="EMBL" id="BN001307">
    <property type="protein sequence ID" value="CBF85402.1"/>
    <property type="molecule type" value="Genomic_DNA"/>
</dbReference>
<keyword evidence="8" id="KW-1185">Reference proteome</keyword>
<dbReference type="VEuPathDB" id="FungiDB:AN1704"/>
<evidence type="ECO:0000256" key="1">
    <source>
        <dbReference type="ARBA" id="ARBA00006787"/>
    </source>
</evidence>
<evidence type="ECO:0000256" key="6">
    <source>
        <dbReference type="SAM" id="MobiDB-lite"/>
    </source>
</evidence>
<dbReference type="OMA" id="SCMAFHR"/>
<name>Q5BCM6_EMENI</name>
<dbReference type="InterPro" id="IPR004294">
    <property type="entry name" value="Carotenoid_Oase"/>
</dbReference>
<evidence type="ECO:0000256" key="4">
    <source>
        <dbReference type="ARBA" id="ARBA00023004"/>
    </source>
</evidence>
<keyword evidence="7" id="KW-0223">Dioxygenase</keyword>
<feature type="binding site" evidence="5">
    <location>
        <position position="278"/>
    </location>
    <ligand>
        <name>Fe cation</name>
        <dbReference type="ChEBI" id="CHEBI:24875"/>
        <note>catalytic</note>
    </ligand>
</feature>
<dbReference type="Proteomes" id="UP000000560">
    <property type="component" value="Chromosome VII"/>
</dbReference>
<dbReference type="eggNOG" id="KOG1285">
    <property type="taxonomic scope" value="Eukaryota"/>
</dbReference>
<keyword evidence="3" id="KW-0560">Oxidoreductase</keyword>
<keyword evidence="4 5" id="KW-0408">Iron</keyword>
<dbReference type="PANTHER" id="PTHR10543">
    <property type="entry name" value="BETA-CAROTENE DIOXYGENASE"/>
    <property type="match status" value="1"/>
</dbReference>
<proteinExistence type="inferred from homology"/>
<dbReference type="GO" id="GO:0010436">
    <property type="term" value="F:carotenoid dioxygenase activity"/>
    <property type="evidence" value="ECO:0000318"/>
    <property type="project" value="GO_Central"/>
</dbReference>
<dbReference type="GeneID" id="2875405"/>
<dbReference type="Pfam" id="PF03055">
    <property type="entry name" value="RPE65"/>
    <property type="match status" value="1"/>
</dbReference>
<comment type="cofactor">
    <cofactor evidence="5">
        <name>Fe(2+)</name>
        <dbReference type="ChEBI" id="CHEBI:29033"/>
    </cofactor>
    <text evidence="5">Binds 1 Fe(2+) ion per subunit.</text>
</comment>
<dbReference type="AlphaFoldDB" id="Q5BCM6"/>
<dbReference type="KEGG" id="ani:ANIA_01704"/>
<reference evidence="8" key="2">
    <citation type="journal article" date="2009" name="Fungal Genet. Biol.">
        <title>The 2008 update of the Aspergillus nidulans genome annotation: a community effort.</title>
        <authorList>
            <person name="Wortman J.R."/>
            <person name="Gilsenan J.M."/>
            <person name="Joardar V."/>
            <person name="Deegan J."/>
            <person name="Clutterbuck J."/>
            <person name="Andersen M.R."/>
            <person name="Archer D."/>
            <person name="Bencina M."/>
            <person name="Braus G."/>
            <person name="Coutinho P."/>
            <person name="von Dohren H."/>
            <person name="Doonan J."/>
            <person name="Driessen A.J."/>
            <person name="Durek P."/>
            <person name="Espeso E."/>
            <person name="Fekete E."/>
            <person name="Flipphi M."/>
            <person name="Estrada C.G."/>
            <person name="Geysens S."/>
            <person name="Goldman G."/>
            <person name="de Groot P.W."/>
            <person name="Hansen K."/>
            <person name="Harris S.D."/>
            <person name="Heinekamp T."/>
            <person name="Helmstaedt K."/>
            <person name="Henrissat B."/>
            <person name="Hofmann G."/>
            <person name="Homan T."/>
            <person name="Horio T."/>
            <person name="Horiuchi H."/>
            <person name="James S."/>
            <person name="Jones M."/>
            <person name="Karaffa L."/>
            <person name="Karanyi Z."/>
            <person name="Kato M."/>
            <person name="Keller N."/>
            <person name="Kelly D.E."/>
            <person name="Kiel J.A."/>
            <person name="Kim J.M."/>
            <person name="van der Klei I.J."/>
            <person name="Klis F.M."/>
            <person name="Kovalchuk A."/>
            <person name="Krasevec N."/>
            <person name="Kubicek C.P."/>
            <person name="Liu B."/>
            <person name="Maccabe A."/>
            <person name="Meyer V."/>
            <person name="Mirabito P."/>
            <person name="Miskei M."/>
            <person name="Mos M."/>
            <person name="Mullins J."/>
            <person name="Nelson D.R."/>
            <person name="Nielsen J."/>
            <person name="Oakley B.R."/>
            <person name="Osmani S.A."/>
            <person name="Pakula T."/>
            <person name="Paszewski A."/>
            <person name="Paulsen I."/>
            <person name="Pilsyk S."/>
            <person name="Pocsi I."/>
            <person name="Punt P.J."/>
            <person name="Ram A.F."/>
            <person name="Ren Q."/>
            <person name="Robellet X."/>
            <person name="Robson G."/>
            <person name="Seiboth B."/>
            <person name="van Solingen P."/>
            <person name="Specht T."/>
            <person name="Sun J."/>
            <person name="Taheri-Talesh N."/>
            <person name="Takeshita N."/>
            <person name="Ussery D."/>
            <person name="vanKuyk P.A."/>
            <person name="Visser H."/>
            <person name="van de Vondervoort P.J."/>
            <person name="de Vries R.P."/>
            <person name="Walton J."/>
            <person name="Xiang X."/>
            <person name="Xiong Y."/>
            <person name="Zeng A.P."/>
            <person name="Brandt B.W."/>
            <person name="Cornell M.J."/>
            <person name="van den Hondel C.A."/>
            <person name="Visser J."/>
            <person name="Oliver S.G."/>
            <person name="Turner G."/>
        </authorList>
    </citation>
    <scope>GENOME REANNOTATION</scope>
    <source>
        <strain evidence="8">FGSC A4 / ATCC 38163 / CBS 112.46 / NRRL 194 / M139</strain>
    </source>
</reference>